<evidence type="ECO:0000313" key="1">
    <source>
        <dbReference type="EMBL" id="KAB8301187.1"/>
    </source>
</evidence>
<evidence type="ECO:0000313" key="2">
    <source>
        <dbReference type="Proteomes" id="UP000326757"/>
    </source>
</evidence>
<sequence length="84" mass="9921">MYDTGGSFLRDPIDEVVKSFWWIIFEYHHFFSRFNEALLTCSFRYNRLREKISLFNHQVFRSPPIMALAMNPTSISLASRVGIT</sequence>
<keyword evidence="2" id="KW-1185">Reference proteome</keyword>
<organism evidence="1 2">
    <name type="scientific">Monilinia laxa</name>
    <name type="common">Brown rot fungus</name>
    <name type="synonym">Sclerotinia laxa</name>
    <dbReference type="NCBI Taxonomy" id="61186"/>
    <lineage>
        <taxon>Eukaryota</taxon>
        <taxon>Fungi</taxon>
        <taxon>Dikarya</taxon>
        <taxon>Ascomycota</taxon>
        <taxon>Pezizomycotina</taxon>
        <taxon>Leotiomycetes</taxon>
        <taxon>Helotiales</taxon>
        <taxon>Sclerotiniaceae</taxon>
        <taxon>Monilinia</taxon>
    </lineage>
</organism>
<dbReference type="EMBL" id="VIGI01000004">
    <property type="protein sequence ID" value="KAB8301187.1"/>
    <property type="molecule type" value="Genomic_DNA"/>
</dbReference>
<comment type="caution">
    <text evidence="1">The sequence shown here is derived from an EMBL/GenBank/DDBJ whole genome shotgun (WGS) entry which is preliminary data.</text>
</comment>
<name>A0A5N6KCR3_MONLA</name>
<dbReference type="Proteomes" id="UP000326757">
    <property type="component" value="Unassembled WGS sequence"/>
</dbReference>
<gene>
    <name evidence="1" type="ORF">EYC80_003081</name>
</gene>
<dbReference type="AlphaFoldDB" id="A0A5N6KCR3"/>
<proteinExistence type="predicted"/>
<protein>
    <submittedName>
        <fullName evidence="1">Uncharacterized protein</fullName>
    </submittedName>
</protein>
<reference evidence="1 2" key="1">
    <citation type="submission" date="2019-06" db="EMBL/GenBank/DDBJ databases">
        <title>Genome Sequence of the Brown Rot Fungal Pathogen Monilinia laxa.</title>
        <authorList>
            <person name="De Miccolis Angelini R.M."/>
            <person name="Landi L."/>
            <person name="Abate D."/>
            <person name="Pollastro S."/>
            <person name="Romanazzi G."/>
            <person name="Faretra F."/>
        </authorList>
    </citation>
    <scope>NUCLEOTIDE SEQUENCE [LARGE SCALE GENOMIC DNA]</scope>
    <source>
        <strain evidence="1 2">Mlax316</strain>
    </source>
</reference>
<accession>A0A5N6KCR3</accession>